<feature type="chain" id="PRO_5035427994" description="Mid2 domain-containing protein" evidence="3">
    <location>
        <begin position="20"/>
        <end position="307"/>
    </location>
</feature>
<evidence type="ECO:0000256" key="1">
    <source>
        <dbReference type="SAM" id="MobiDB-lite"/>
    </source>
</evidence>
<feature type="region of interest" description="Disordered" evidence="1">
    <location>
        <begin position="170"/>
        <end position="193"/>
    </location>
</feature>
<feature type="region of interest" description="Disordered" evidence="1">
    <location>
        <begin position="37"/>
        <end position="129"/>
    </location>
</feature>
<protein>
    <recommendedName>
        <fullName evidence="6">Mid2 domain-containing protein</fullName>
    </recommendedName>
</protein>
<organism evidence="4 5">
    <name type="scientific">Elsinoe batatas</name>
    <dbReference type="NCBI Taxonomy" id="2601811"/>
    <lineage>
        <taxon>Eukaryota</taxon>
        <taxon>Fungi</taxon>
        <taxon>Dikarya</taxon>
        <taxon>Ascomycota</taxon>
        <taxon>Pezizomycotina</taxon>
        <taxon>Dothideomycetes</taxon>
        <taxon>Dothideomycetidae</taxon>
        <taxon>Myriangiales</taxon>
        <taxon>Elsinoaceae</taxon>
        <taxon>Elsinoe</taxon>
    </lineage>
</organism>
<feature type="compositionally biased region" description="Low complexity" evidence="1">
    <location>
        <begin position="91"/>
        <end position="126"/>
    </location>
</feature>
<feature type="compositionally biased region" description="Low complexity" evidence="1">
    <location>
        <begin position="37"/>
        <end position="77"/>
    </location>
</feature>
<accession>A0A8K0KVV4</accession>
<dbReference type="OrthoDB" id="3940018at2759"/>
<keyword evidence="2" id="KW-0472">Membrane</keyword>
<evidence type="ECO:0000256" key="2">
    <source>
        <dbReference type="SAM" id="Phobius"/>
    </source>
</evidence>
<dbReference type="EMBL" id="JAESVG020000009">
    <property type="protein sequence ID" value="KAG8624247.1"/>
    <property type="molecule type" value="Genomic_DNA"/>
</dbReference>
<feature type="compositionally biased region" description="Low complexity" evidence="1">
    <location>
        <begin position="170"/>
        <end position="183"/>
    </location>
</feature>
<keyword evidence="2" id="KW-0812">Transmembrane</keyword>
<evidence type="ECO:0000256" key="3">
    <source>
        <dbReference type="SAM" id="SignalP"/>
    </source>
</evidence>
<gene>
    <name evidence="4" type="ORF">KVT40_007314</name>
</gene>
<dbReference type="Proteomes" id="UP000809789">
    <property type="component" value="Unassembled WGS sequence"/>
</dbReference>
<evidence type="ECO:0000313" key="5">
    <source>
        <dbReference type="Proteomes" id="UP000809789"/>
    </source>
</evidence>
<name>A0A8K0KVV4_9PEZI</name>
<feature type="compositionally biased region" description="Pro residues" evidence="1">
    <location>
        <begin position="78"/>
        <end position="90"/>
    </location>
</feature>
<keyword evidence="2" id="KW-1133">Transmembrane helix</keyword>
<feature type="transmembrane region" description="Helical" evidence="2">
    <location>
        <begin position="205"/>
        <end position="227"/>
    </location>
</feature>
<evidence type="ECO:0008006" key="6">
    <source>
        <dbReference type="Google" id="ProtNLM"/>
    </source>
</evidence>
<feature type="region of interest" description="Disordered" evidence="1">
    <location>
        <begin position="244"/>
        <end position="307"/>
    </location>
</feature>
<sequence>MLRHLHLAVLLAFIAFTFAVDLPAGFLHPRQDTPAISGVSSSGAVSPSTSAQPTTPPSTTVAPTTSASPTPQPTTSAAPPPTTTAAPPPSRTAAPPSSSAAPPSSSSPTTAAPPSTSSIPPSSTITDVHSNTISAAPSDVTVTSTNLAPLDQILTTITYTSDGRLISSISTSTHPSTSSSSTSKPGLASGYGNETNTLSAESKKLIGGIVGGIGGAFLLAGIAFVVYKMWGKKRHQKVPQEEDYFGGAMSTGSSDSIGKEKKSGWGPSSLTNKFAEPLDRYKSRGGNVTSPVASSWGGKSPNAASNF</sequence>
<dbReference type="AlphaFoldDB" id="A0A8K0KVV4"/>
<proteinExistence type="predicted"/>
<reference evidence="4" key="1">
    <citation type="submission" date="2021-07" db="EMBL/GenBank/DDBJ databases">
        <title>Elsinoe batatas strain:CRI-CJ2 Genome sequencing and assembly.</title>
        <authorList>
            <person name="Huang L."/>
        </authorList>
    </citation>
    <scope>NUCLEOTIDE SEQUENCE</scope>
    <source>
        <strain evidence="4">CRI-CJ2</strain>
    </source>
</reference>
<evidence type="ECO:0000313" key="4">
    <source>
        <dbReference type="EMBL" id="KAG8624247.1"/>
    </source>
</evidence>
<comment type="caution">
    <text evidence="4">The sequence shown here is derived from an EMBL/GenBank/DDBJ whole genome shotgun (WGS) entry which is preliminary data.</text>
</comment>
<keyword evidence="5" id="KW-1185">Reference proteome</keyword>
<feature type="signal peptide" evidence="3">
    <location>
        <begin position="1"/>
        <end position="19"/>
    </location>
</feature>
<keyword evidence="3" id="KW-0732">Signal</keyword>